<evidence type="ECO:0000313" key="4">
    <source>
        <dbReference type="Proteomes" id="UP000295645"/>
    </source>
</evidence>
<feature type="transmembrane region" description="Helical" evidence="1">
    <location>
        <begin position="7"/>
        <end position="32"/>
    </location>
</feature>
<accession>A0A4R3YKH4</accession>
<name>A0A4R3YKH4_9GAMM</name>
<organism evidence="3 4">
    <name type="scientific">Luteibacter rhizovicinus</name>
    <dbReference type="NCBI Taxonomy" id="242606"/>
    <lineage>
        <taxon>Bacteria</taxon>
        <taxon>Pseudomonadati</taxon>
        <taxon>Pseudomonadota</taxon>
        <taxon>Gammaproteobacteria</taxon>
        <taxon>Lysobacterales</taxon>
        <taxon>Rhodanobacteraceae</taxon>
        <taxon>Luteibacter</taxon>
    </lineage>
</organism>
<evidence type="ECO:0000259" key="2">
    <source>
        <dbReference type="Pfam" id="PF20033"/>
    </source>
</evidence>
<protein>
    <recommendedName>
        <fullName evidence="2">DUF6438 domain-containing protein</fullName>
    </recommendedName>
</protein>
<dbReference type="Pfam" id="PF20033">
    <property type="entry name" value="DUF6438"/>
    <property type="match status" value="1"/>
</dbReference>
<evidence type="ECO:0000256" key="1">
    <source>
        <dbReference type="SAM" id="Phobius"/>
    </source>
</evidence>
<proteinExistence type="predicted"/>
<keyword evidence="4" id="KW-1185">Reference proteome</keyword>
<dbReference type="InterPro" id="IPR045497">
    <property type="entry name" value="DUF6438"/>
</dbReference>
<comment type="caution">
    <text evidence="3">The sequence shown here is derived from an EMBL/GenBank/DDBJ whole genome shotgun (WGS) entry which is preliminary data.</text>
</comment>
<keyword evidence="1" id="KW-1133">Transmembrane helix</keyword>
<feature type="domain" description="DUF6438" evidence="2">
    <location>
        <begin position="81"/>
        <end position="193"/>
    </location>
</feature>
<dbReference type="EMBL" id="SMCS01000006">
    <property type="protein sequence ID" value="TCV92691.1"/>
    <property type="molecule type" value="Genomic_DNA"/>
</dbReference>
<sequence>MLRRLSWWNVCGLSAAVGGVAGLALWISILMYHRESNPAPPSEPAPPKSVMNLQDHIEAGDLRLGPPNANTKDAALFPLEAVSLERTVCFGNCPIYVMTLRREGRASLITNDIGDNQIKYYEAEISPELFARATQLVQGAMQAAKKQQYAGQWTDDYSAIIRVESASGSWCVSDYGQVAPVQVWALEELLHQFRGKIQWHVSPNPRTKEPYPSKMTCEP</sequence>
<reference evidence="3 4" key="1">
    <citation type="submission" date="2019-03" db="EMBL/GenBank/DDBJ databases">
        <title>Above-ground endophytic microbial communities from plants in different locations in the United States.</title>
        <authorList>
            <person name="Frank C."/>
        </authorList>
    </citation>
    <scope>NUCLEOTIDE SEQUENCE [LARGE SCALE GENOMIC DNA]</scope>
    <source>
        <strain evidence="3 4">LP_13_YM</strain>
    </source>
</reference>
<evidence type="ECO:0000313" key="3">
    <source>
        <dbReference type="EMBL" id="TCV92691.1"/>
    </source>
</evidence>
<dbReference type="Proteomes" id="UP000295645">
    <property type="component" value="Unassembled WGS sequence"/>
</dbReference>
<dbReference type="AlphaFoldDB" id="A0A4R3YKH4"/>
<gene>
    <name evidence="3" type="ORF">EC912_10629</name>
</gene>
<keyword evidence="1" id="KW-0812">Transmembrane</keyword>
<keyword evidence="1" id="KW-0472">Membrane</keyword>